<name>A0A6N2V2U5_9BACT</name>
<protein>
    <submittedName>
        <fullName evidence="4">tRNA3(Ser)-specific nuclease WapA</fullName>
        <ecNumber evidence="4">3.1.-.-</ecNumber>
    </submittedName>
</protein>
<organism evidence="4">
    <name type="scientific">Akkermansia muciniphila</name>
    <dbReference type="NCBI Taxonomy" id="239935"/>
    <lineage>
        <taxon>Bacteria</taxon>
        <taxon>Pseudomonadati</taxon>
        <taxon>Verrucomicrobiota</taxon>
        <taxon>Verrucomicrobiia</taxon>
        <taxon>Verrucomicrobiales</taxon>
        <taxon>Akkermansiaceae</taxon>
        <taxon>Akkermansia</taxon>
    </lineage>
</organism>
<dbReference type="EC" id="3.1.-.-" evidence="4"/>
<dbReference type="Gene3D" id="2.180.10.10">
    <property type="entry name" value="RHS repeat-associated core"/>
    <property type="match status" value="1"/>
</dbReference>
<evidence type="ECO:0000313" key="4">
    <source>
        <dbReference type="EMBL" id="VYT24458.1"/>
    </source>
</evidence>
<dbReference type="InterPro" id="IPR022385">
    <property type="entry name" value="Rhs_assc_core"/>
</dbReference>
<dbReference type="Pfam" id="PF25023">
    <property type="entry name" value="TEN_YD-shell"/>
    <property type="match status" value="1"/>
</dbReference>
<evidence type="ECO:0000259" key="3">
    <source>
        <dbReference type="Pfam" id="PF25023"/>
    </source>
</evidence>
<dbReference type="GO" id="GO:0016787">
    <property type="term" value="F:hydrolase activity"/>
    <property type="evidence" value="ECO:0007669"/>
    <property type="project" value="UniProtKB-KW"/>
</dbReference>
<proteinExistence type="predicted"/>
<dbReference type="NCBIfam" id="TIGR03696">
    <property type="entry name" value="Rhs_assc_core"/>
    <property type="match status" value="1"/>
</dbReference>
<gene>
    <name evidence="4" type="primary">wapA_7</name>
    <name evidence="4" type="ORF">AMLFYP55_01268</name>
</gene>
<feature type="compositionally biased region" description="Polar residues" evidence="2">
    <location>
        <begin position="16"/>
        <end position="29"/>
    </location>
</feature>
<keyword evidence="4" id="KW-0378">Hydrolase</keyword>
<feature type="region of interest" description="Disordered" evidence="2">
    <location>
        <begin position="1"/>
        <end position="29"/>
    </location>
</feature>
<dbReference type="InterPro" id="IPR006530">
    <property type="entry name" value="YD"/>
</dbReference>
<dbReference type="InterPro" id="IPR056823">
    <property type="entry name" value="TEN-like_YD-shell"/>
</dbReference>
<reference evidence="4" key="1">
    <citation type="submission" date="2019-11" db="EMBL/GenBank/DDBJ databases">
        <authorList>
            <person name="Feng L."/>
        </authorList>
    </citation>
    <scope>NUCLEOTIDE SEQUENCE</scope>
    <source>
        <strain evidence="4">AMuciniphilaLFYP55</strain>
    </source>
</reference>
<evidence type="ECO:0000256" key="1">
    <source>
        <dbReference type="ARBA" id="ARBA00022737"/>
    </source>
</evidence>
<dbReference type="PANTHER" id="PTHR32305:SF15">
    <property type="entry name" value="PROTEIN RHSA-RELATED"/>
    <property type="match status" value="1"/>
</dbReference>
<dbReference type="PANTHER" id="PTHR32305">
    <property type="match status" value="1"/>
</dbReference>
<dbReference type="InterPro" id="IPR050708">
    <property type="entry name" value="T6SS_VgrG/RHS"/>
</dbReference>
<dbReference type="NCBIfam" id="TIGR01643">
    <property type="entry name" value="YD_repeat_2x"/>
    <property type="match status" value="1"/>
</dbReference>
<keyword evidence="1" id="KW-0677">Repeat</keyword>
<accession>A0A6N2V2U5</accession>
<evidence type="ECO:0000256" key="2">
    <source>
        <dbReference type="SAM" id="MobiDB-lite"/>
    </source>
</evidence>
<dbReference type="AlphaFoldDB" id="A0A6N2V2U5"/>
<feature type="domain" description="Teneurin-like YD-shell" evidence="3">
    <location>
        <begin position="91"/>
        <end position="292"/>
    </location>
</feature>
<dbReference type="EMBL" id="CACRSS010000021">
    <property type="protein sequence ID" value="VYT24458.1"/>
    <property type="molecule type" value="Genomic_DNA"/>
</dbReference>
<sequence>MVTLTTFRADEGDITSDPSNPTDGDTTTGLYDEATGLKVKKTYADGSSTIKTYDKFNRLETLTKARGIVTTYAYAPLTGELVSVSHSDDTPGWKFTYNHLGQMTYVRDASGIRECSYDVYGNMIQDTSFGTVESSLQEEYDPFGRSAGCRLMLGTRTVQHSYLDYDSKGDIIGMNLEGLASSFTWEYDPTSGFLNHLTYPNGMVRCNTYHPRLNLVTAIGYRKGANGESAGRHEYDYDALGRPIQRRDSWDVATPATTRNFTCNSRSELVEDRISRGRSFIYSYDNIGNRKTVRELEEEVSYDANCLNQYAEIAGREEHFTPVYDADGNQTRIRTSTGIWEISYDANDRPIVFTSQDGRTTITCGYDYRGRRFEKKATVNGAVSSHCWFLYRDYLQVAELDLTHPEPLLVKSYLWDPTEPMATRILMMTCWQENGMKVKEHLYFMYDALKNVTSIFDGQQKQQARYEYAPFGSPITEEGDMARENKFRFSCEFSDDELGLVYYNYRHLNPADGRWINRDPIQEQSEWNLYGFVKNVPSYFIDLLGNSPYQGWALNGLQLHPSAYETVEYEISITYHALCQNATWWDRRINDLLANKTTKSPSDFNPNSECLSCQCIKKLTVIMHGSSSGSYPRVFAYWGDRRLQESKKSTLISNMFKNIKFCSECTLELRSCHLGESPILKARLEANTKCKVLLYTGKVNAFFPF</sequence>